<dbReference type="InterPro" id="IPR006162">
    <property type="entry name" value="Ppantetheine_attach_site"/>
</dbReference>
<dbReference type="PROSITE" id="PS00012">
    <property type="entry name" value="PHOSPHOPANTETHEINE"/>
    <property type="match status" value="2"/>
</dbReference>
<dbReference type="Pfam" id="PF00668">
    <property type="entry name" value="Condensation"/>
    <property type="match status" value="3"/>
</dbReference>
<evidence type="ECO:0000256" key="2">
    <source>
        <dbReference type="ARBA" id="ARBA00022450"/>
    </source>
</evidence>
<dbReference type="InterPro" id="IPR001242">
    <property type="entry name" value="Condensation_dom"/>
</dbReference>
<dbReference type="InterPro" id="IPR009081">
    <property type="entry name" value="PP-bd_ACP"/>
</dbReference>
<dbReference type="Gene3D" id="3.30.559.10">
    <property type="entry name" value="Chloramphenicol acetyltransferase-like domain"/>
    <property type="match status" value="4"/>
</dbReference>
<evidence type="ECO:0000256" key="1">
    <source>
        <dbReference type="ARBA" id="ARBA00001957"/>
    </source>
</evidence>
<dbReference type="Pfam" id="PF00501">
    <property type="entry name" value="AMP-binding"/>
    <property type="match status" value="2"/>
</dbReference>
<dbReference type="InterPro" id="IPR036736">
    <property type="entry name" value="ACP-like_sf"/>
</dbReference>
<dbReference type="Pfam" id="PF00550">
    <property type="entry name" value="PP-binding"/>
    <property type="match status" value="2"/>
</dbReference>
<dbReference type="InterPro" id="IPR000873">
    <property type="entry name" value="AMP-dep_synth/lig_dom"/>
</dbReference>
<accession>A0ABT7DZE3</accession>
<evidence type="ECO:0000256" key="3">
    <source>
        <dbReference type="ARBA" id="ARBA00022553"/>
    </source>
</evidence>
<dbReference type="SUPFAM" id="SSF56801">
    <property type="entry name" value="Acetyl-CoA synthetase-like"/>
    <property type="match status" value="2"/>
</dbReference>
<dbReference type="SUPFAM" id="SSF52777">
    <property type="entry name" value="CoA-dependent acyltransferases"/>
    <property type="match status" value="8"/>
</dbReference>
<dbReference type="Proteomes" id="UP001172778">
    <property type="component" value="Unassembled WGS sequence"/>
</dbReference>
<reference evidence="5" key="1">
    <citation type="submission" date="2023-03" db="EMBL/GenBank/DDBJ databases">
        <title>Chitinimonas shenzhenensis gen. nov., sp. nov., a novel member of family Burkholderiaceae isolated from activated sludge collected in Shen Zhen, China.</title>
        <authorList>
            <person name="Wang X."/>
        </authorList>
    </citation>
    <scope>NUCLEOTIDE SEQUENCE</scope>
    <source>
        <strain evidence="5">DQS-5</strain>
    </source>
</reference>
<dbReference type="PANTHER" id="PTHR45527">
    <property type="entry name" value="NONRIBOSOMAL PEPTIDE SYNTHETASE"/>
    <property type="match status" value="1"/>
</dbReference>
<dbReference type="InterPro" id="IPR045851">
    <property type="entry name" value="AMP-bd_C_sf"/>
</dbReference>
<keyword evidence="3" id="KW-0597">Phosphoprotein</keyword>
<feature type="domain" description="Carrier" evidence="4">
    <location>
        <begin position="1907"/>
        <end position="1981"/>
    </location>
</feature>
<keyword evidence="6" id="KW-1185">Reference proteome</keyword>
<dbReference type="PROSITE" id="PS00455">
    <property type="entry name" value="AMP_BINDING"/>
    <property type="match status" value="2"/>
</dbReference>
<evidence type="ECO:0000259" key="4">
    <source>
        <dbReference type="PROSITE" id="PS50075"/>
    </source>
</evidence>
<comment type="cofactor">
    <cofactor evidence="1">
        <name>pantetheine 4'-phosphate</name>
        <dbReference type="ChEBI" id="CHEBI:47942"/>
    </cofactor>
</comment>
<evidence type="ECO:0000313" key="5">
    <source>
        <dbReference type="EMBL" id="MDK2125433.1"/>
    </source>
</evidence>
<dbReference type="SMART" id="SM00823">
    <property type="entry name" value="PKS_PP"/>
    <property type="match status" value="2"/>
</dbReference>
<dbReference type="Gene3D" id="3.30.559.30">
    <property type="entry name" value="Nonribosomal peptide synthetase, condensation domain"/>
    <property type="match status" value="4"/>
</dbReference>
<dbReference type="InterPro" id="IPR020806">
    <property type="entry name" value="PKS_PP-bd"/>
</dbReference>
<feature type="domain" description="Carrier" evidence="4">
    <location>
        <begin position="910"/>
        <end position="985"/>
    </location>
</feature>
<dbReference type="InterPro" id="IPR023213">
    <property type="entry name" value="CAT-like_dom_sf"/>
</dbReference>
<sequence>MANLGLLPLQSALAYECLAADQPGLYQVQVELDWQGVLDKARLNAALQAVAIRHPVLRGHITPWDDSTLPLSLPRLVWAGQDAPTGSADVRAPGPLQLICHQIGEGVYRLRFCFHHIAADRLSMEYLLDELVSYYQQGVPADGVFPLDYRAAITPLFPEESALSAARRYWRGALEGAPTHSRWRFGSSVTATGVERVETQLDAAAYQRICAQARALGVTRQAVVLAACAAAMASLSDGTSQVIGIPVGLHDLLALEVPAIGPFVETLPLRLNLTGDSTLASLAMQAQERLAGAVEHRQLPFSEIVRELGLSGSQGSPLIQTVFAWGGEARTWQMGRAQLRLCPPKPYPTLLDFTILAHPDAAGGLWLAIDYAVPRFDAPAARRLLSMLEQALLGEINLSLSTLNGPMPGSAMATWMGADSMATDWVAPMLRRLSAEPDSLALVTESGNWTAGGLAALAADIDAAIVAKVGRPATLVLCAERSPQQVATLLAALAGGHRLALLDPEEAPAMQSRACQAVAADLVLVSATTAGRFASACPQWQLPLRPHSASDPLAYRGLPASLLLFTSGTTGVPRPVVLTVDALSQHASWFVDRTGLSPADRMLQFCSVGFDASLEELLPALGRGTPIVLRSQAASASAESFIEFCDHHQISVADLPTGFFRLLVSELVETGLRLPASLRLVVIGGEAATEALVAQWHAVAPGVTLLNSYGPTETTIVVSAGDAPGLGSPRPGVGLYLLDPWLRPVSHNEVGELYIGGPSLARGYLGHAATTADRFLPDPFSSQAGARMYKTGDLAIRTVDGQLRFVARSDRQVKIRGYRLEPSALEAAWRQLDGVIEAIVVVEQGQLKLAVQLAGNTQLEAVQAAIRNQYASPCWPSRLIAVDSWPTTLRGKIDRPAVAVLLATPVAKPAIDAASDHPLLALIAELAGLPSVRPEQNFLAIGGHSLLALKLVGEARRRLSLRLPVSSLLNAPDFASLLAQLTTSALPVAPLASMACSSIETAILLDESLQTGESPYWIEECVQLDGPLNASQLQHALRALVGVQPHLARRLDTELAGHWQTLALDEVMQAVYGPFSGPDPALHTAPGWRLHYCADKQLLTLRVHHAVMDGRSIAVFWQQLARAYRGQPLADVATPVVAEDSAADAWWQQTLAGADATISLPTDHPATGNAKTAAHSVAIDLEPALLSALQTAGSATLFARVLAVTVAWLQRATRSPDFLLGLAVSTAEQQGCSETIRPLLAMLPARCCLDADLDFAAVQARISETLGQLLDHTAVSAACLSRLLRQAGSGNGLPPFLFDLTDSREAATLDFGSCQASVVAVPTRQVRADVEFSLEQRIQGARLVIRARASLYDAETVAAWAGSWRHFLLQVVHQPQRKLAQQGLIDPHSPLAARQTAGALAEPLDMAGELVRLLEPSGNPVLDTMLVREGDLCLSRRALADRVGAIATRLQGAGVAPGCQVGVVLPRSSDHLASLLAIWRLGAVAVLIDPAHPADRLGSLCARTPLQAILLRDLDDGRRAGLRAGSLIDVAELPHQATLPPPQALGELAYIAFTSGSTGVPRAVMCHWQGFATLLGWSRREIPLGEGDRFLHLAAPAFDITLWELFHPLLSGAQLEILPATQHGDITCIAERVRDRAITAAHFVPSLLGPFLEVADRPSSLRQVIAGGEALSPALYEGVRSLGAVLHHSYGPTETSIFMLCWRGQGPNPLADRLPLGQPIDGCTIEVCDEAGAVLPRGLLGELCISGPQVCQGYLGDARETARRFRPHRDGQRRFHSGDQIRMRADGHLEYHGRQDRQVKINGMRIELAEVETVVESTVGVTKAVAMLKRDPGGTPRLVAYLSGPGAGDPPALQRAVQSTLKQRLPENARPRVLVVLPNLPLTLNGKVDVRALPEPDWTLPVQAARQSADDLEHKVLQVWREVLGRPELALDHDLFAVGGDSISAIRIVSRLRSQGEALGLGDVFRHASPAALAAFLRERAAVADSAGTAGDGPLQLAPAALGWLDYAGPDARQGIQAVSLQLPAGSCTKRLRQAWTTVWRRHDSLRQRVVADASLGWKVDIQTAAGEAPVIEWSADLPGEQVDQRFTATMAAVNVHMGQPAVLGLGAGSAPQAVLAIHHLAIDWQGWQQLLAELKTAYADQPLPPVASFSVAMATLHQHCHWQGGMPEAVQARFTPRRLGSESLTCSLTFDGGLLVRLRNRANERRLPLEALLAAATARAMAECFRQTDIDIDLEADGRQWIAQANLADPLGWFTTLQRLQVQTPAAAENWLDQTEWAYRQASLLQGQTLAPVVLNLVQSGSTPYSDDWQLDLAGSRYLELPPCHAIAVEAVCHPDHLEVALDLDAGQFAVVELQQLAKLLGTALEAMAEDRGSERRYPLTPLQTGMLFDSLRDRSAYHTQICFALDGKPDLGRLREAWRRVCQAHEVFRYRFRWDGLETPYQVCDASLAFAWEEVSAEGDSVAVALQACLQRDRAQPFDLAAPPLSRFYLIKANDGCCLLWSHHHLLFDGWSLPLVTEDVGRQYAALCQDVQLAPPSAQYSDFLAWSIRQPSRTARWRDALAGLSRPCLLAPPLPATNRQPGSRCFTLTAAQSEALRRLAANRRQTLHGVVLAAWGLTLARLTGLTKVACGLVVSQRPDEVAGSESIVGLCMSTVPLVVDIDSQKGLGVLLESVGQHLLDALHHSHGSLSQARPTGAPGLPFDSMLVFENYPGDRQGVALADAGRLRVLPSHEHGGMPFVLVCLPDTEMSFELILADQPALNARAEQIEQTLCRILRLLADSAVPGRC</sequence>
<evidence type="ECO:0000313" key="6">
    <source>
        <dbReference type="Proteomes" id="UP001172778"/>
    </source>
</evidence>
<dbReference type="CDD" id="cd05930">
    <property type="entry name" value="A_NRPS"/>
    <property type="match status" value="1"/>
</dbReference>
<dbReference type="SUPFAM" id="SSF47336">
    <property type="entry name" value="ACP-like"/>
    <property type="match status" value="2"/>
</dbReference>
<dbReference type="RefSeq" id="WP_284101744.1">
    <property type="nucleotide sequence ID" value="NZ_JARRAF010000019.1"/>
</dbReference>
<dbReference type="PROSITE" id="PS50075">
    <property type="entry name" value="CARRIER"/>
    <property type="match status" value="2"/>
</dbReference>
<proteinExistence type="predicted"/>
<name>A0ABT7DZE3_9NEIS</name>
<organism evidence="5 6">
    <name type="scientific">Parachitinimonas caeni</name>
    <dbReference type="NCBI Taxonomy" id="3031301"/>
    <lineage>
        <taxon>Bacteria</taxon>
        <taxon>Pseudomonadati</taxon>
        <taxon>Pseudomonadota</taxon>
        <taxon>Betaproteobacteria</taxon>
        <taxon>Neisseriales</taxon>
        <taxon>Chitinibacteraceae</taxon>
        <taxon>Parachitinimonas</taxon>
    </lineage>
</organism>
<protein>
    <submittedName>
        <fullName evidence="5">Condensation domain-containing protein</fullName>
    </submittedName>
</protein>
<dbReference type="InterPro" id="IPR042099">
    <property type="entry name" value="ANL_N_sf"/>
</dbReference>
<dbReference type="InterPro" id="IPR020845">
    <property type="entry name" value="AMP-binding_CS"/>
</dbReference>
<comment type="caution">
    <text evidence="5">The sequence shown here is derived from an EMBL/GenBank/DDBJ whole genome shotgun (WGS) entry which is preliminary data.</text>
</comment>
<dbReference type="Gene3D" id="3.30.300.30">
    <property type="match status" value="2"/>
</dbReference>
<gene>
    <name evidence="5" type="ORF">PZA18_15365</name>
</gene>
<dbReference type="PANTHER" id="PTHR45527:SF1">
    <property type="entry name" value="FATTY ACID SYNTHASE"/>
    <property type="match status" value="1"/>
</dbReference>
<keyword evidence="2" id="KW-0596">Phosphopantetheine</keyword>
<dbReference type="EMBL" id="JARRAF010000019">
    <property type="protein sequence ID" value="MDK2125433.1"/>
    <property type="molecule type" value="Genomic_DNA"/>
</dbReference>
<dbReference type="Gene3D" id="1.10.1200.10">
    <property type="entry name" value="ACP-like"/>
    <property type="match status" value="2"/>
</dbReference>
<dbReference type="Gene3D" id="3.40.50.12780">
    <property type="entry name" value="N-terminal domain of ligase-like"/>
    <property type="match status" value="2"/>
</dbReference>